<reference evidence="6" key="1">
    <citation type="submission" date="2021-02" db="EMBL/GenBank/DDBJ databases">
        <authorList>
            <person name="Nowell W R."/>
        </authorList>
    </citation>
    <scope>NUCLEOTIDE SEQUENCE</scope>
</reference>
<dbReference type="Proteomes" id="UP000663854">
    <property type="component" value="Unassembled WGS sequence"/>
</dbReference>
<dbReference type="EMBL" id="CAJNOH010000152">
    <property type="protein sequence ID" value="CAF0910709.1"/>
    <property type="molecule type" value="Genomic_DNA"/>
</dbReference>
<dbReference type="Proteomes" id="UP000663823">
    <property type="component" value="Unassembled WGS sequence"/>
</dbReference>
<dbReference type="EMBL" id="CAJOBE010002801">
    <property type="protein sequence ID" value="CAF3844343.1"/>
    <property type="molecule type" value="Genomic_DNA"/>
</dbReference>
<dbReference type="Proteomes" id="UP000663889">
    <property type="component" value="Unassembled WGS sequence"/>
</dbReference>
<proteinExistence type="predicted"/>
<comment type="caution">
    <text evidence="6">The sequence shown here is derived from an EMBL/GenBank/DDBJ whole genome shotgun (WGS) entry which is preliminary data.</text>
</comment>
<dbReference type="EMBL" id="CAJNOU010000262">
    <property type="protein sequence ID" value="CAF0937380.1"/>
    <property type="molecule type" value="Genomic_DNA"/>
</dbReference>
<evidence type="ECO:0000313" key="8">
    <source>
        <dbReference type="Proteomes" id="UP000663874"/>
    </source>
</evidence>
<dbReference type="EMBL" id="CAJNOL010000196">
    <property type="protein sequence ID" value="CAF0924981.1"/>
    <property type="molecule type" value="Genomic_DNA"/>
</dbReference>
<dbReference type="Proteomes" id="UP000663870">
    <property type="component" value="Unassembled WGS sequence"/>
</dbReference>
<organism evidence="6 8">
    <name type="scientific">Rotaria sordida</name>
    <dbReference type="NCBI Taxonomy" id="392033"/>
    <lineage>
        <taxon>Eukaryota</taxon>
        <taxon>Metazoa</taxon>
        <taxon>Spiralia</taxon>
        <taxon>Gnathifera</taxon>
        <taxon>Rotifera</taxon>
        <taxon>Eurotatoria</taxon>
        <taxon>Bdelloidea</taxon>
        <taxon>Philodinida</taxon>
        <taxon>Philodinidae</taxon>
        <taxon>Rotaria</taxon>
    </lineage>
</organism>
<name>A0A819E4Y0_9BILA</name>
<evidence type="ECO:0000313" key="3">
    <source>
        <dbReference type="EMBL" id="CAF0937380.1"/>
    </source>
</evidence>
<protein>
    <submittedName>
        <fullName evidence="6">Uncharacterized protein</fullName>
    </submittedName>
</protein>
<dbReference type="Proteomes" id="UP000663874">
    <property type="component" value="Unassembled WGS sequence"/>
</dbReference>
<gene>
    <name evidence="6" type="ORF">FNK824_LOCUS17545</name>
    <name evidence="2" type="ORF">JXQ802_LOCUS10322</name>
    <name evidence="5" type="ORF">OTI717_LOCUS19478</name>
    <name evidence="1" type="ORF">PYM288_LOCUS10002</name>
    <name evidence="4" type="ORF">RFH988_LOCUS13349</name>
    <name evidence="3" type="ORF">SEV965_LOCUS7515</name>
</gene>
<dbReference type="OrthoDB" id="10038615at2759"/>
<evidence type="ECO:0000313" key="4">
    <source>
        <dbReference type="EMBL" id="CAF0985056.1"/>
    </source>
</evidence>
<keyword evidence="7" id="KW-1185">Reference proteome</keyword>
<accession>A0A819E4Y0</accession>
<dbReference type="Proteomes" id="UP000663882">
    <property type="component" value="Unassembled WGS sequence"/>
</dbReference>
<sequence length="118" mass="13513">MAHHVMKHINPDGALMKLALSLFAFSDRVLIFSPYVTIKSNNSSLIFHIQNTYAEVTWKYLVYKYGYYQAIIRFNNLIQCLLAATDTVSRSQNVQIHTNDMESLLEQTEISLVLVGID</sequence>
<dbReference type="AlphaFoldDB" id="A0A819E4Y0"/>
<dbReference type="EMBL" id="CAJOAX010002845">
    <property type="protein sequence ID" value="CAF3822210.1"/>
    <property type="molecule type" value="Genomic_DNA"/>
</dbReference>
<evidence type="ECO:0000313" key="7">
    <source>
        <dbReference type="Proteomes" id="UP000663870"/>
    </source>
</evidence>
<evidence type="ECO:0000313" key="2">
    <source>
        <dbReference type="EMBL" id="CAF0924981.1"/>
    </source>
</evidence>
<evidence type="ECO:0000313" key="1">
    <source>
        <dbReference type="EMBL" id="CAF0910709.1"/>
    </source>
</evidence>
<dbReference type="EMBL" id="CAJNOO010000584">
    <property type="protein sequence ID" value="CAF0985056.1"/>
    <property type="molecule type" value="Genomic_DNA"/>
</dbReference>
<evidence type="ECO:0000313" key="6">
    <source>
        <dbReference type="EMBL" id="CAF3844343.1"/>
    </source>
</evidence>
<evidence type="ECO:0000313" key="5">
    <source>
        <dbReference type="EMBL" id="CAF3822210.1"/>
    </source>
</evidence>